<feature type="transmembrane region" description="Helical" evidence="2">
    <location>
        <begin position="260"/>
        <end position="279"/>
    </location>
</feature>
<sequence>MEDPTSQDLHQLALRMRRDMPCKERIIHLQTFKWTFNGQQAVSYLLTHGVVQDAQAAVELCQRMLQQGLFKSIYHKELFTADSEIYRFSSSMLDNKHKGLTGLTSTGLYKEIAKFGKAAAQPFKQVSVQLNDTFANLGSLSAVAPKLGVIGANGAHGTPGSAAAANGAAGGQLRQHTPLRLGRLQSAVRRSQTSGKHEAAAGHHTDDQPEGFAEVITQLQALQGSIKESSGLLRIDLQQHTALQEHLVGLLMAQQRHNQVMQALAGVIAAAASLLLAAAGTGPLWPVQLVGWVLLAAVVVLVAPRLLEAVPRSIAGGMLGRAAQPAEGSVDTCRTLMPQQSNKGAPKLDRVSMAPSVAAEAGSGAGSAADDEEAGSDSDSGSGAETDWEDMGPSLQDFDEWPDAPVMMCPDPADRQQSFACDAMGPCQALPLNSGPISFESELFRGVVAVYVRHLSSTPGHMFKGKKRLIWIALQGTFKRPVSMDSLVFGQEFSRKLCNLPAPWFIDNMLLPLARKISPALRVGNLEQPYLYSPLITASQIVNVAVPGFAPQLMEAKEDVSLITGDLLSVAARRKHFQSAAHRTATSFTTEHVWTFHLWQEYLDYASYLLNLSYSSYDLTQHLDGQPLQVMAKDVSCGAHLVNLHVWHSNLVRSSQRHLHRPPTRMRSSSRIGTEVQADSRSMRVTVGGTAVAPTPPSEPFSPEYRLDRSMCWSLLAPEQLFCMGAMVP</sequence>
<dbReference type="SUPFAM" id="SSF46785">
    <property type="entry name" value="Winged helix' DNA-binding domain"/>
    <property type="match status" value="1"/>
</dbReference>
<dbReference type="Pfam" id="PF08588">
    <property type="entry name" value="Duc1"/>
    <property type="match status" value="1"/>
</dbReference>
<evidence type="ECO:0000313" key="4">
    <source>
        <dbReference type="EMBL" id="WIA17337.1"/>
    </source>
</evidence>
<feature type="domain" description="DEP" evidence="3">
    <location>
        <begin position="16"/>
        <end position="90"/>
    </location>
</feature>
<gene>
    <name evidence="4" type="ORF">OEZ85_014200</name>
</gene>
<dbReference type="InterPro" id="IPR036390">
    <property type="entry name" value="WH_DNA-bd_sf"/>
</dbReference>
<evidence type="ECO:0000256" key="2">
    <source>
        <dbReference type="SAM" id="Phobius"/>
    </source>
</evidence>
<dbReference type="CDD" id="cd04371">
    <property type="entry name" value="DEP"/>
    <property type="match status" value="1"/>
</dbReference>
<accession>A0ABY8U7T1</accession>
<evidence type="ECO:0000256" key="1">
    <source>
        <dbReference type="SAM" id="MobiDB-lite"/>
    </source>
</evidence>
<keyword evidence="5" id="KW-1185">Reference proteome</keyword>
<feature type="region of interest" description="Disordered" evidence="1">
    <location>
        <begin position="187"/>
        <end position="207"/>
    </location>
</feature>
<dbReference type="Gene3D" id="1.10.10.10">
    <property type="entry name" value="Winged helix-like DNA-binding domain superfamily/Winged helix DNA-binding domain"/>
    <property type="match status" value="1"/>
</dbReference>
<dbReference type="SMART" id="SM00049">
    <property type="entry name" value="DEP"/>
    <property type="match status" value="1"/>
</dbReference>
<dbReference type="EMBL" id="CP126215">
    <property type="protein sequence ID" value="WIA17337.1"/>
    <property type="molecule type" value="Genomic_DNA"/>
</dbReference>
<reference evidence="4 5" key="1">
    <citation type="submission" date="2023-05" db="EMBL/GenBank/DDBJ databases">
        <title>A 100% complete, gapless, phased diploid assembly of the Scenedesmus obliquus UTEX 3031 genome.</title>
        <authorList>
            <person name="Biondi T.C."/>
            <person name="Hanschen E.R."/>
            <person name="Kwon T."/>
            <person name="Eng W."/>
            <person name="Kruse C.P.S."/>
            <person name="Koehler S.I."/>
            <person name="Kunde Y."/>
            <person name="Gleasner C.D."/>
            <person name="You Mak K.T."/>
            <person name="Polle J."/>
            <person name="Hovde B.T."/>
            <person name="Starkenburg S.R."/>
        </authorList>
    </citation>
    <scope>NUCLEOTIDE SEQUENCE [LARGE SCALE GENOMIC DNA]</scope>
    <source>
        <strain evidence="4 5">DOE0152z</strain>
    </source>
</reference>
<feature type="region of interest" description="Disordered" evidence="1">
    <location>
        <begin position="658"/>
        <end position="679"/>
    </location>
</feature>
<organism evidence="4 5">
    <name type="scientific">Tetradesmus obliquus</name>
    <name type="common">Green alga</name>
    <name type="synonym">Acutodesmus obliquus</name>
    <dbReference type="NCBI Taxonomy" id="3088"/>
    <lineage>
        <taxon>Eukaryota</taxon>
        <taxon>Viridiplantae</taxon>
        <taxon>Chlorophyta</taxon>
        <taxon>core chlorophytes</taxon>
        <taxon>Chlorophyceae</taxon>
        <taxon>CS clade</taxon>
        <taxon>Sphaeropleales</taxon>
        <taxon>Scenedesmaceae</taxon>
        <taxon>Tetradesmus</taxon>
    </lineage>
</organism>
<dbReference type="InterPro" id="IPR013897">
    <property type="entry name" value="Duc1"/>
</dbReference>
<evidence type="ECO:0000259" key="3">
    <source>
        <dbReference type="PROSITE" id="PS50186"/>
    </source>
</evidence>
<keyword evidence="2" id="KW-1133">Transmembrane helix</keyword>
<dbReference type="InterPro" id="IPR036388">
    <property type="entry name" value="WH-like_DNA-bd_sf"/>
</dbReference>
<feature type="region of interest" description="Disordered" evidence="1">
    <location>
        <begin position="336"/>
        <end position="405"/>
    </location>
</feature>
<feature type="compositionally biased region" description="Low complexity" evidence="1">
    <location>
        <begin position="358"/>
        <end position="368"/>
    </location>
</feature>
<dbReference type="Proteomes" id="UP001244341">
    <property type="component" value="Chromosome 8b"/>
</dbReference>
<dbReference type="PANTHER" id="PTHR34826:SF2">
    <property type="entry name" value="UPF0590 PROTEIN C409.17C"/>
    <property type="match status" value="1"/>
</dbReference>
<protein>
    <recommendedName>
        <fullName evidence="3">DEP domain-containing protein</fullName>
    </recommendedName>
</protein>
<dbReference type="InterPro" id="IPR000591">
    <property type="entry name" value="DEP_dom"/>
</dbReference>
<proteinExistence type="predicted"/>
<dbReference type="Pfam" id="PF00610">
    <property type="entry name" value="DEP"/>
    <property type="match status" value="1"/>
</dbReference>
<evidence type="ECO:0000313" key="5">
    <source>
        <dbReference type="Proteomes" id="UP001244341"/>
    </source>
</evidence>
<dbReference type="PROSITE" id="PS50186">
    <property type="entry name" value="DEP"/>
    <property type="match status" value="1"/>
</dbReference>
<feature type="compositionally biased region" description="Polar residues" evidence="1">
    <location>
        <begin position="666"/>
        <end position="679"/>
    </location>
</feature>
<keyword evidence="2" id="KW-0812">Transmembrane</keyword>
<dbReference type="PANTHER" id="PTHR34826">
    <property type="entry name" value="UPF0590 PROTEIN C409.17C"/>
    <property type="match status" value="1"/>
</dbReference>
<feature type="compositionally biased region" description="Basic and acidic residues" evidence="1">
    <location>
        <begin position="195"/>
        <end position="207"/>
    </location>
</feature>
<name>A0ABY8U7T1_TETOB</name>
<keyword evidence="2" id="KW-0472">Membrane</keyword>
<feature type="transmembrane region" description="Helical" evidence="2">
    <location>
        <begin position="285"/>
        <end position="303"/>
    </location>
</feature>